<proteinExistence type="predicted"/>
<keyword evidence="1" id="KW-1133">Transmembrane helix</keyword>
<keyword evidence="1" id="KW-0472">Membrane</keyword>
<reference evidence="3" key="1">
    <citation type="submission" date="2018-12" db="EMBL/GenBank/DDBJ databases">
        <title>Complete genome sequencing of Jeotgalibaca sp. H21T32.</title>
        <authorList>
            <person name="Bae J.-W."/>
            <person name="Lee S.-Y."/>
        </authorList>
    </citation>
    <scope>NUCLEOTIDE SEQUENCE [LARGE SCALE GENOMIC DNA]</scope>
    <source>
        <strain evidence="3">H21T32</strain>
    </source>
</reference>
<feature type="transmembrane region" description="Helical" evidence="1">
    <location>
        <begin position="242"/>
        <end position="264"/>
    </location>
</feature>
<dbReference type="KEGG" id="jeh:EJN90_00645"/>
<dbReference type="EMBL" id="CP034465">
    <property type="protein sequence ID" value="AZP03293.1"/>
    <property type="molecule type" value="Genomic_DNA"/>
</dbReference>
<dbReference type="OrthoDB" id="2163381at2"/>
<dbReference type="Proteomes" id="UP000273326">
    <property type="component" value="Chromosome"/>
</dbReference>
<feature type="transmembrane region" description="Helical" evidence="1">
    <location>
        <begin position="210"/>
        <end position="230"/>
    </location>
</feature>
<feature type="transmembrane region" description="Helical" evidence="1">
    <location>
        <begin position="184"/>
        <end position="204"/>
    </location>
</feature>
<dbReference type="RefSeq" id="WP_126108394.1">
    <property type="nucleotide sequence ID" value="NZ_CP034465.1"/>
</dbReference>
<feature type="transmembrane region" description="Helical" evidence="1">
    <location>
        <begin position="141"/>
        <end position="163"/>
    </location>
</feature>
<gene>
    <name evidence="2" type="ORF">EJN90_00645</name>
</gene>
<keyword evidence="1" id="KW-0812">Transmembrane</keyword>
<evidence type="ECO:0000313" key="3">
    <source>
        <dbReference type="Proteomes" id="UP000273326"/>
    </source>
</evidence>
<accession>A0A3S9H7I2</accession>
<organism evidence="2 3">
    <name type="scientific">Jeotgalibaca ciconiae</name>
    <dbReference type="NCBI Taxonomy" id="2496265"/>
    <lineage>
        <taxon>Bacteria</taxon>
        <taxon>Bacillati</taxon>
        <taxon>Bacillota</taxon>
        <taxon>Bacilli</taxon>
        <taxon>Lactobacillales</taxon>
        <taxon>Carnobacteriaceae</taxon>
        <taxon>Jeotgalibaca</taxon>
    </lineage>
</organism>
<protein>
    <submittedName>
        <fullName evidence="2">Uncharacterized protein</fullName>
    </submittedName>
</protein>
<keyword evidence="3" id="KW-1185">Reference proteome</keyword>
<evidence type="ECO:0000313" key="2">
    <source>
        <dbReference type="EMBL" id="AZP03293.1"/>
    </source>
</evidence>
<evidence type="ECO:0000256" key="1">
    <source>
        <dbReference type="SAM" id="Phobius"/>
    </source>
</evidence>
<name>A0A3S9H7I2_9LACT</name>
<feature type="transmembrane region" description="Helical" evidence="1">
    <location>
        <begin position="92"/>
        <end position="114"/>
    </location>
</feature>
<sequence length="266" mass="30996">MKECYFCKSIIPEDATICPMCDSDLTEVENKAVENPPIPEEYTLNQEKKSRKLERSISFKKITNSFINYIIYSVKRISHPVQIDQRSERHPIYGYITLVLSSLLSAGILTRVFAALEDTYKFMLDISILPTLTFTFRPFEWFWKLTIFFICYFILFTLVSYLFKKASSKEPLNFNNWVTQYTAMNTFYFVLLMLVFILAMVLPLGLAVPAMLVTFLYCLSYIISFVATLYNIDRATSENKTFYQALIGVSVHFLIMSFVAYLLFKI</sequence>
<dbReference type="AlphaFoldDB" id="A0A3S9H7I2"/>